<gene>
    <name evidence="9" type="ORF">WMO24_05305</name>
</gene>
<keyword evidence="6" id="KW-0315">Glutamine amidotransferase</keyword>
<comment type="caution">
    <text evidence="9">The sequence shown here is derived from an EMBL/GenBank/DDBJ whole genome shotgun (WGS) entry which is preliminary data.</text>
</comment>
<evidence type="ECO:0000256" key="3">
    <source>
        <dbReference type="ARBA" id="ARBA00022741"/>
    </source>
</evidence>
<feature type="domain" description="CobQ/CobB/MinD/ParA nucleotide binding" evidence="7">
    <location>
        <begin position="5"/>
        <end position="180"/>
    </location>
</feature>
<evidence type="ECO:0000256" key="5">
    <source>
        <dbReference type="ARBA" id="ARBA00022842"/>
    </source>
</evidence>
<dbReference type="RefSeq" id="WP_349215284.1">
    <property type="nucleotide sequence ID" value="NZ_JBBMFA010000071.1"/>
</dbReference>
<evidence type="ECO:0000259" key="7">
    <source>
        <dbReference type="Pfam" id="PF01656"/>
    </source>
</evidence>
<evidence type="ECO:0000256" key="4">
    <source>
        <dbReference type="ARBA" id="ARBA00022840"/>
    </source>
</evidence>
<dbReference type="PROSITE" id="PS51274">
    <property type="entry name" value="GATASE_COBBQ"/>
    <property type="match status" value="1"/>
</dbReference>
<evidence type="ECO:0000259" key="8">
    <source>
        <dbReference type="Pfam" id="PF07685"/>
    </source>
</evidence>
<evidence type="ECO:0000313" key="10">
    <source>
        <dbReference type="Proteomes" id="UP001477672"/>
    </source>
</evidence>
<dbReference type="Pfam" id="PF01656">
    <property type="entry name" value="CbiA"/>
    <property type="match status" value="1"/>
</dbReference>
<keyword evidence="10" id="KW-1185">Reference proteome</keyword>
<dbReference type="PANTHER" id="PTHR43873:SF1">
    <property type="entry name" value="COBYRINATE A,C-DIAMIDE SYNTHASE"/>
    <property type="match status" value="1"/>
</dbReference>
<comment type="cofactor">
    <cofactor evidence="1">
        <name>Mg(2+)</name>
        <dbReference type="ChEBI" id="CHEBI:18420"/>
    </cofactor>
</comment>
<keyword evidence="3" id="KW-0547">Nucleotide-binding</keyword>
<dbReference type="SUPFAM" id="SSF52317">
    <property type="entry name" value="Class I glutamine amidotransferase-like"/>
    <property type="match status" value="1"/>
</dbReference>
<protein>
    <submittedName>
        <fullName evidence="9">Cobyrinate a,c-diamide synthase</fullName>
    </submittedName>
</protein>
<dbReference type="Gene3D" id="3.40.50.880">
    <property type="match status" value="1"/>
</dbReference>
<dbReference type="InterPro" id="IPR011698">
    <property type="entry name" value="GATase_3"/>
</dbReference>
<reference evidence="9 10" key="1">
    <citation type="submission" date="2024-03" db="EMBL/GenBank/DDBJ databases">
        <title>Human intestinal bacterial collection.</title>
        <authorList>
            <person name="Pauvert C."/>
            <person name="Hitch T.C.A."/>
            <person name="Clavel T."/>
        </authorList>
    </citation>
    <scope>NUCLEOTIDE SEQUENCE [LARGE SCALE GENOMIC DNA]</scope>
    <source>
        <strain evidence="9 10">CLA-JM-H11</strain>
    </source>
</reference>
<evidence type="ECO:0000256" key="2">
    <source>
        <dbReference type="ARBA" id="ARBA00022598"/>
    </source>
</evidence>
<dbReference type="Proteomes" id="UP001477672">
    <property type="component" value="Unassembled WGS sequence"/>
</dbReference>
<dbReference type="PANTHER" id="PTHR43873">
    <property type="entry name" value="COBYRINATE A,C-DIAMIDE SYNTHASE"/>
    <property type="match status" value="1"/>
</dbReference>
<name>A0ABV1GDD4_9FIRM</name>
<dbReference type="InterPro" id="IPR004484">
    <property type="entry name" value="CbiA/CobB_synth"/>
</dbReference>
<dbReference type="EMBL" id="JBBMFA010000071">
    <property type="protein sequence ID" value="MEQ2519851.1"/>
    <property type="molecule type" value="Genomic_DNA"/>
</dbReference>
<keyword evidence="4" id="KW-0067">ATP-binding</keyword>
<dbReference type="SUPFAM" id="SSF52540">
    <property type="entry name" value="P-loop containing nucleoside triphosphate hydrolases"/>
    <property type="match status" value="1"/>
</dbReference>
<keyword evidence="5" id="KW-0460">Magnesium</keyword>
<evidence type="ECO:0000313" key="9">
    <source>
        <dbReference type="EMBL" id="MEQ2519851.1"/>
    </source>
</evidence>
<dbReference type="CDD" id="cd03130">
    <property type="entry name" value="GATase1_CobB"/>
    <property type="match status" value="1"/>
</dbReference>
<dbReference type="Gene3D" id="3.40.50.300">
    <property type="entry name" value="P-loop containing nucleotide triphosphate hydrolases"/>
    <property type="match status" value="1"/>
</dbReference>
<feature type="domain" description="CobB/CobQ-like glutamine amidotransferase" evidence="8">
    <location>
        <begin position="243"/>
        <end position="394"/>
    </location>
</feature>
<proteinExistence type="predicted"/>
<evidence type="ECO:0000256" key="6">
    <source>
        <dbReference type="ARBA" id="ARBA00022962"/>
    </source>
</evidence>
<sequence>MIECMLAAPSSGSGKTAVTCALLAALEKRGMAPCAFKCGPDYIDPMFHRSVLGVDSHNLDLFLCDETRLSSLYARYAAGHKAAVTEGVMGFYDGVGGVTDRASAWHVAHTLKLPVLLVVRPRGASLTLAAQIQGLLSFRRESGIVGILLNDCAPMLAQSLTPMLEQQTGLPVLGFLPHMPAAVFESRHLGLLTAGEIQNLSARMDVLARQLEQTVDVDRLLSLCRRPARPAVPHTRPAARAVIAVARDEAFCFAYEETLDALRQAGAELAFFSPLRDEQLPRDAGGMYLPGGYPELYADCLSANVAMRRAVRRAVEQGMPTVAECGGFLYLGRQLEREDGTAFPMAGALPGSGVRKDRLVRFGYAQVTADRDSLLFRAGEHFPVHEFHYWDSTENGADLTAHKPTAKRQWAFGFATPTLYAGFPHLYAAGAPVLAERFVQAAENYRRKGSENP</sequence>
<dbReference type="InterPro" id="IPR029062">
    <property type="entry name" value="Class_I_gatase-like"/>
</dbReference>
<dbReference type="InterPro" id="IPR027417">
    <property type="entry name" value="P-loop_NTPase"/>
</dbReference>
<evidence type="ECO:0000256" key="1">
    <source>
        <dbReference type="ARBA" id="ARBA00001946"/>
    </source>
</evidence>
<dbReference type="NCBIfam" id="NF002204">
    <property type="entry name" value="PRK01077.1"/>
    <property type="match status" value="1"/>
</dbReference>
<dbReference type="NCBIfam" id="TIGR00379">
    <property type="entry name" value="cobB"/>
    <property type="match status" value="1"/>
</dbReference>
<dbReference type="InterPro" id="IPR002586">
    <property type="entry name" value="CobQ/CobB/MinD/ParA_Nub-bd_dom"/>
</dbReference>
<keyword evidence="2" id="KW-0436">Ligase</keyword>
<organism evidence="9 10">
    <name type="scientific">Ruthenibacterium intestinale</name>
    <dbReference type="NCBI Taxonomy" id="3133163"/>
    <lineage>
        <taxon>Bacteria</taxon>
        <taxon>Bacillati</taxon>
        <taxon>Bacillota</taxon>
        <taxon>Clostridia</taxon>
        <taxon>Eubacteriales</taxon>
        <taxon>Oscillospiraceae</taxon>
        <taxon>Ruthenibacterium</taxon>
    </lineage>
</organism>
<dbReference type="Pfam" id="PF07685">
    <property type="entry name" value="GATase_3"/>
    <property type="match status" value="1"/>
</dbReference>
<accession>A0ABV1GDD4</accession>